<feature type="region of interest" description="Disordered" evidence="1">
    <location>
        <begin position="34"/>
        <end position="72"/>
    </location>
</feature>
<gene>
    <name evidence="2" type="ORF">EHV15_36190</name>
</gene>
<evidence type="ECO:0000313" key="2">
    <source>
        <dbReference type="EMBL" id="RRJ54003.1"/>
    </source>
</evidence>
<protein>
    <submittedName>
        <fullName evidence="2">Uncharacterized protein</fullName>
    </submittedName>
</protein>
<evidence type="ECO:0000313" key="3">
    <source>
        <dbReference type="Proteomes" id="UP000267017"/>
    </source>
</evidence>
<dbReference type="AlphaFoldDB" id="A0A3P3TC00"/>
<organism evidence="2 3">
    <name type="scientific">Paenibacillus oralis</name>
    <dbReference type="NCBI Taxonomy" id="2490856"/>
    <lineage>
        <taxon>Bacteria</taxon>
        <taxon>Bacillati</taxon>
        <taxon>Bacillota</taxon>
        <taxon>Bacilli</taxon>
        <taxon>Bacillales</taxon>
        <taxon>Paenibacillaceae</taxon>
        <taxon>Paenibacillus</taxon>
    </lineage>
</organism>
<sequence length="91" mass="9069">MLRIISAHFPKYVSNSGHSSVFLIFSHALHCPVSPPPPGSPPGSPPPGSSPPGSVPPPGSSPPGSVPPPGSSAAGTVMVFSYKTVPSIFTA</sequence>
<reference evidence="2 3" key="1">
    <citation type="submission" date="2018-11" db="EMBL/GenBank/DDBJ databases">
        <title>Genome sequencing of Paenibacillus sp. KCOM 3021 (= ChDC PVNT-B20).</title>
        <authorList>
            <person name="Kook J.-K."/>
            <person name="Park S.-N."/>
            <person name="Lim Y.K."/>
        </authorList>
    </citation>
    <scope>NUCLEOTIDE SEQUENCE [LARGE SCALE GENOMIC DNA]</scope>
    <source>
        <strain evidence="2 3">KCOM 3021</strain>
    </source>
</reference>
<dbReference type="EMBL" id="RRCN01000003">
    <property type="protein sequence ID" value="RRJ54003.1"/>
    <property type="molecule type" value="Genomic_DNA"/>
</dbReference>
<evidence type="ECO:0000256" key="1">
    <source>
        <dbReference type="SAM" id="MobiDB-lite"/>
    </source>
</evidence>
<dbReference type="Proteomes" id="UP000267017">
    <property type="component" value="Unassembled WGS sequence"/>
</dbReference>
<keyword evidence="3" id="KW-1185">Reference proteome</keyword>
<accession>A0A3P3TC00</accession>
<proteinExistence type="predicted"/>
<feature type="compositionally biased region" description="Pro residues" evidence="1">
    <location>
        <begin position="34"/>
        <end position="70"/>
    </location>
</feature>
<name>A0A3P3TC00_9BACL</name>
<comment type="caution">
    <text evidence="2">The sequence shown here is derived from an EMBL/GenBank/DDBJ whole genome shotgun (WGS) entry which is preliminary data.</text>
</comment>